<reference evidence="7" key="1">
    <citation type="journal article" date="2016" name="Genome Announc.">
        <title>Complete genome sequence of Alkaliphilus metalliredigens strain QYMF, an alkaliphilic and metal-reducing bacterium isolated from borax-contaminated leachate ponds.</title>
        <authorList>
            <person name="Hwang C."/>
            <person name="Copeland A."/>
            <person name="Lucas S."/>
            <person name="Lapidus A."/>
            <person name="Barry K."/>
            <person name="Detter J.C."/>
            <person name="Glavina Del Rio T."/>
            <person name="Hammon N."/>
            <person name="Israni S."/>
            <person name="Dalin E."/>
            <person name="Tice H."/>
            <person name="Pitluck S."/>
            <person name="Chertkov O."/>
            <person name="Brettin T."/>
            <person name="Bruce D."/>
            <person name="Han C."/>
            <person name="Schmutz J."/>
            <person name="Larimer F."/>
            <person name="Land M.L."/>
            <person name="Hauser L."/>
            <person name="Kyrpides N."/>
            <person name="Mikhailova N."/>
            <person name="Ye Q."/>
            <person name="Zhou J."/>
            <person name="Richardson P."/>
            <person name="Fields M.W."/>
        </authorList>
    </citation>
    <scope>NUCLEOTIDE SEQUENCE [LARGE SCALE GENOMIC DNA]</scope>
    <source>
        <strain evidence="7">QYMF</strain>
    </source>
</reference>
<evidence type="ECO:0000256" key="2">
    <source>
        <dbReference type="ARBA" id="ARBA00022747"/>
    </source>
</evidence>
<protein>
    <submittedName>
        <fullName evidence="6">Restriction modification system DNA specificity domain</fullName>
    </submittedName>
</protein>
<dbReference type="InterPro" id="IPR000055">
    <property type="entry name" value="Restrct_endonuc_typeI_TRD"/>
</dbReference>
<gene>
    <name evidence="6" type="ordered locus">Amet_0849</name>
</gene>
<feature type="domain" description="Type I restriction modification DNA specificity" evidence="5">
    <location>
        <begin position="29"/>
        <end position="199"/>
    </location>
</feature>
<dbReference type="InterPro" id="IPR052021">
    <property type="entry name" value="Type-I_RS_S_subunit"/>
</dbReference>
<dbReference type="SUPFAM" id="SSF116734">
    <property type="entry name" value="DNA methylase specificity domain"/>
    <property type="match status" value="2"/>
</dbReference>
<keyword evidence="4" id="KW-0175">Coiled coil</keyword>
<dbReference type="CDD" id="cd17273">
    <property type="entry name" value="RMtype1_S_EcoJA69PI-TRD1-CR1_like"/>
    <property type="match status" value="1"/>
</dbReference>
<keyword evidence="7" id="KW-1185">Reference proteome</keyword>
<comment type="similarity">
    <text evidence="1">Belongs to the type-I restriction system S methylase family.</text>
</comment>
<keyword evidence="3" id="KW-0238">DNA-binding</keyword>
<dbReference type="PANTHER" id="PTHR30408:SF12">
    <property type="entry name" value="TYPE I RESTRICTION ENZYME MJAVIII SPECIFICITY SUBUNIT"/>
    <property type="match status" value="1"/>
</dbReference>
<dbReference type="EMBL" id="CP000724">
    <property type="protein sequence ID" value="ABR47074.1"/>
    <property type="molecule type" value="Genomic_DNA"/>
</dbReference>
<dbReference type="PANTHER" id="PTHR30408">
    <property type="entry name" value="TYPE-1 RESTRICTION ENZYME ECOKI SPECIFICITY PROTEIN"/>
    <property type="match status" value="1"/>
</dbReference>
<dbReference type="REBASE" id="15416">
    <property type="entry name" value="S.AmeQORF848P"/>
</dbReference>
<dbReference type="AlphaFoldDB" id="A6TLK6"/>
<proteinExistence type="inferred from homology"/>
<dbReference type="HOGENOM" id="CLU_021095_1_2_9"/>
<dbReference type="Proteomes" id="UP000001572">
    <property type="component" value="Chromosome"/>
</dbReference>
<dbReference type="GO" id="GO:0009307">
    <property type="term" value="P:DNA restriction-modification system"/>
    <property type="evidence" value="ECO:0007669"/>
    <property type="project" value="UniProtKB-KW"/>
</dbReference>
<accession>A6TLK6</accession>
<dbReference type="Gene3D" id="3.90.220.20">
    <property type="entry name" value="DNA methylase specificity domains"/>
    <property type="match status" value="2"/>
</dbReference>
<dbReference type="GO" id="GO:0003677">
    <property type="term" value="F:DNA binding"/>
    <property type="evidence" value="ECO:0007669"/>
    <property type="project" value="UniProtKB-KW"/>
</dbReference>
<evidence type="ECO:0000313" key="6">
    <source>
        <dbReference type="EMBL" id="ABR47074.1"/>
    </source>
</evidence>
<dbReference type="RefSeq" id="WP_012062117.1">
    <property type="nucleotide sequence ID" value="NC_009633.1"/>
</dbReference>
<evidence type="ECO:0000313" key="7">
    <source>
        <dbReference type="Proteomes" id="UP000001572"/>
    </source>
</evidence>
<feature type="domain" description="Type I restriction modification DNA specificity" evidence="5">
    <location>
        <begin position="240"/>
        <end position="415"/>
    </location>
</feature>
<dbReference type="KEGG" id="amt:Amet_0849"/>
<dbReference type="OrthoDB" id="9795776at2"/>
<dbReference type="CDD" id="cd17278">
    <property type="entry name" value="RMtype1_S_LdeBORF1052P-TRD2-CR2"/>
    <property type="match status" value="1"/>
</dbReference>
<feature type="coiled-coil region" evidence="4">
    <location>
        <begin position="179"/>
        <end position="213"/>
    </location>
</feature>
<keyword evidence="2" id="KW-0680">Restriction system</keyword>
<dbReference type="InterPro" id="IPR044946">
    <property type="entry name" value="Restrct_endonuc_typeI_TRD_sf"/>
</dbReference>
<organism evidence="6 7">
    <name type="scientific">Alkaliphilus metalliredigens (strain QYMF)</name>
    <dbReference type="NCBI Taxonomy" id="293826"/>
    <lineage>
        <taxon>Bacteria</taxon>
        <taxon>Bacillati</taxon>
        <taxon>Bacillota</taxon>
        <taxon>Clostridia</taxon>
        <taxon>Peptostreptococcales</taxon>
        <taxon>Natronincolaceae</taxon>
        <taxon>Alkaliphilus</taxon>
    </lineage>
</organism>
<dbReference type="eggNOG" id="COG0732">
    <property type="taxonomic scope" value="Bacteria"/>
</dbReference>
<dbReference type="Pfam" id="PF01420">
    <property type="entry name" value="Methylase_S"/>
    <property type="match status" value="2"/>
</dbReference>
<evidence type="ECO:0000256" key="3">
    <source>
        <dbReference type="ARBA" id="ARBA00023125"/>
    </source>
</evidence>
<evidence type="ECO:0000259" key="5">
    <source>
        <dbReference type="Pfam" id="PF01420"/>
    </source>
</evidence>
<name>A6TLK6_ALKMQ</name>
<dbReference type="STRING" id="293826.Amet_0849"/>
<evidence type="ECO:0000256" key="1">
    <source>
        <dbReference type="ARBA" id="ARBA00010923"/>
    </source>
</evidence>
<evidence type="ECO:0000256" key="4">
    <source>
        <dbReference type="SAM" id="Coils"/>
    </source>
</evidence>
<sequence>MAKKKQVLPVEELLEQALVPKSEKSNVVPENWVWTRLGNVTTIIGGGTPPSRVIEYYENGSIPWISPVDLSGYTDIYISHGKKNITELGLKKSSARLLPENTVLLSSRAPIGYVAIADNELCTNQGFKSFLPSPCYLPKYLYFYLKSSKKLLEAYASGTTFLELSGRKAAIVEFPLPPLAEQQRIVDRIESLFEKLNQAKALIQDALDSFENRKAAILHKAFSGELTEKWREENGVGMGSWKKKSIKEVVKFRAGYAFDSKNFSSTGHQVIRMGNLYNGVLDLTRNPVYISPDLIDNSIIKRFSINEGDILLTLTGTKYKRDYGYAVLIKESENLLLNQRILSLTPESIETNYLLYYLQSDFFRDVFFSNETGGVNQGNVSSKFVEKIEIPIFSSLEQKEIVRILDYIFEKDKNANQLCDLIDNIDLMKKSILARAFRGELGTNNPEEESAMELLKDILSGSAGESR</sequence>